<keyword evidence="2 7" id="KW-0472">Membrane</keyword>
<evidence type="ECO:0000256" key="1">
    <source>
        <dbReference type="ARBA" id="ARBA00004479"/>
    </source>
</evidence>
<feature type="domain" description="Ig-like" evidence="8">
    <location>
        <begin position="216"/>
        <end position="296"/>
    </location>
</feature>
<evidence type="ECO:0000256" key="7">
    <source>
        <dbReference type="SAM" id="Phobius"/>
    </source>
</evidence>
<organism evidence="9 10">
    <name type="scientific">Mytilus coruscus</name>
    <name type="common">Sea mussel</name>
    <dbReference type="NCBI Taxonomy" id="42192"/>
    <lineage>
        <taxon>Eukaryota</taxon>
        <taxon>Metazoa</taxon>
        <taxon>Spiralia</taxon>
        <taxon>Lophotrochozoa</taxon>
        <taxon>Mollusca</taxon>
        <taxon>Bivalvia</taxon>
        <taxon>Autobranchia</taxon>
        <taxon>Pteriomorphia</taxon>
        <taxon>Mytilida</taxon>
        <taxon>Mytiloidea</taxon>
        <taxon>Mytilidae</taxon>
        <taxon>Mytilinae</taxon>
        <taxon>Mytilus</taxon>
    </lineage>
</organism>
<dbReference type="Pfam" id="PF13927">
    <property type="entry name" value="Ig_3"/>
    <property type="match status" value="1"/>
</dbReference>
<protein>
    <recommendedName>
        <fullName evidence="8">Ig-like domain-containing protein</fullName>
    </recommendedName>
</protein>
<keyword evidence="7" id="KW-0812">Transmembrane</keyword>
<evidence type="ECO:0000256" key="4">
    <source>
        <dbReference type="ARBA" id="ARBA00023180"/>
    </source>
</evidence>
<accession>A0A6J8EKB2</accession>
<feature type="compositionally biased region" description="Polar residues" evidence="6">
    <location>
        <begin position="416"/>
        <end position="431"/>
    </location>
</feature>
<feature type="domain" description="Ig-like" evidence="8">
    <location>
        <begin position="15"/>
        <end position="119"/>
    </location>
</feature>
<evidence type="ECO:0000313" key="9">
    <source>
        <dbReference type="EMBL" id="CAC5419491.1"/>
    </source>
</evidence>
<evidence type="ECO:0000256" key="6">
    <source>
        <dbReference type="SAM" id="MobiDB-lite"/>
    </source>
</evidence>
<reference evidence="9 10" key="1">
    <citation type="submission" date="2020-06" db="EMBL/GenBank/DDBJ databases">
        <authorList>
            <person name="Li R."/>
            <person name="Bekaert M."/>
        </authorList>
    </citation>
    <scope>NUCLEOTIDE SEQUENCE [LARGE SCALE GENOMIC DNA]</scope>
    <source>
        <strain evidence="10">wild</strain>
    </source>
</reference>
<dbReference type="InterPro" id="IPR003599">
    <property type="entry name" value="Ig_sub"/>
</dbReference>
<feature type="region of interest" description="Disordered" evidence="6">
    <location>
        <begin position="413"/>
        <end position="433"/>
    </location>
</feature>
<dbReference type="InterPro" id="IPR013783">
    <property type="entry name" value="Ig-like_fold"/>
</dbReference>
<evidence type="ECO:0000259" key="8">
    <source>
        <dbReference type="PROSITE" id="PS50835"/>
    </source>
</evidence>
<dbReference type="Gene3D" id="2.60.40.10">
    <property type="entry name" value="Immunoglobulins"/>
    <property type="match status" value="3"/>
</dbReference>
<proteinExistence type="predicted"/>
<keyword evidence="7" id="KW-1133">Transmembrane helix</keyword>
<dbReference type="GO" id="GO:0005911">
    <property type="term" value="C:cell-cell junction"/>
    <property type="evidence" value="ECO:0007669"/>
    <property type="project" value="TreeGrafter"/>
</dbReference>
<dbReference type="GO" id="GO:0098609">
    <property type="term" value="P:cell-cell adhesion"/>
    <property type="evidence" value="ECO:0007669"/>
    <property type="project" value="TreeGrafter"/>
</dbReference>
<comment type="subcellular location">
    <subcellularLocation>
        <location evidence="1">Membrane</location>
        <topology evidence="1">Single-pass type I membrane protein</topology>
    </subcellularLocation>
</comment>
<keyword evidence="3" id="KW-1015">Disulfide bond</keyword>
<dbReference type="AlphaFoldDB" id="A0A6J8EKB2"/>
<feature type="transmembrane region" description="Helical" evidence="7">
    <location>
        <begin position="380"/>
        <end position="404"/>
    </location>
</feature>
<feature type="domain" description="Ig-like" evidence="8">
    <location>
        <begin position="123"/>
        <end position="204"/>
    </location>
</feature>
<dbReference type="InterPro" id="IPR051275">
    <property type="entry name" value="Cell_adhesion_signaling"/>
</dbReference>
<dbReference type="SMART" id="SM00408">
    <property type="entry name" value="IGc2"/>
    <property type="match status" value="2"/>
</dbReference>
<keyword evidence="10" id="KW-1185">Reference proteome</keyword>
<dbReference type="InterPro" id="IPR036179">
    <property type="entry name" value="Ig-like_dom_sf"/>
</dbReference>
<dbReference type="InterPro" id="IPR007110">
    <property type="entry name" value="Ig-like_dom"/>
</dbReference>
<dbReference type="GO" id="GO:0005886">
    <property type="term" value="C:plasma membrane"/>
    <property type="evidence" value="ECO:0007669"/>
    <property type="project" value="TreeGrafter"/>
</dbReference>
<keyword evidence="4" id="KW-0325">Glycoprotein</keyword>
<dbReference type="PANTHER" id="PTHR11640">
    <property type="entry name" value="NEPHRIN"/>
    <property type="match status" value="1"/>
</dbReference>
<name>A0A6J8EKB2_MYTCO</name>
<evidence type="ECO:0000256" key="3">
    <source>
        <dbReference type="ARBA" id="ARBA00023157"/>
    </source>
</evidence>
<evidence type="ECO:0000256" key="2">
    <source>
        <dbReference type="ARBA" id="ARBA00023136"/>
    </source>
</evidence>
<dbReference type="GO" id="GO:0050839">
    <property type="term" value="F:cell adhesion molecule binding"/>
    <property type="evidence" value="ECO:0007669"/>
    <property type="project" value="TreeGrafter"/>
</dbReference>
<dbReference type="PROSITE" id="PS50835">
    <property type="entry name" value="IG_LIKE"/>
    <property type="match status" value="3"/>
</dbReference>
<dbReference type="SUPFAM" id="SSF48726">
    <property type="entry name" value="Immunoglobulin"/>
    <property type="match status" value="3"/>
</dbReference>
<evidence type="ECO:0000313" key="10">
    <source>
        <dbReference type="Proteomes" id="UP000507470"/>
    </source>
</evidence>
<gene>
    <name evidence="9" type="ORF">MCOR_51821</name>
</gene>
<dbReference type="Proteomes" id="UP000507470">
    <property type="component" value="Unassembled WGS sequence"/>
</dbReference>
<dbReference type="InterPro" id="IPR003598">
    <property type="entry name" value="Ig_sub2"/>
</dbReference>
<dbReference type="PANTHER" id="PTHR11640:SF31">
    <property type="entry name" value="IRREGULAR CHIASM C-ROUGHEST PROTEIN-RELATED"/>
    <property type="match status" value="1"/>
</dbReference>
<sequence>MIKHLLFIAAYTSVPTSKVFIMALPSDDNPIKIVSGMSQRFTCTSDGSRPPSRIQWFLSNTNITSDAKVQAGICNPGCNGKVISSSVLEYFGDIVDNGKKIYCTAANIVGHIVRSHDMEYHEPMISDISDQIIQEGNTLTIISNIDASPDSMFVWWSRSNEPNFRQAGEVLTISNIQREYIGYYTCHAMNTLKPSGQPSQNRTSLERFHVSVQYPPSVTIVPNYNPYILYERQQNIVFSCVINDANPSSNIMYNWNHPDGSYSIRGEFLTISTVLRGHSGLYSCNATNSVGTSKITMKTDRNTIRASDFNDQWNDDSYLHIGTPLKIDDIQTKDSDNYTCHVMNTIKPSGLLSQNRTSQRVFNVYVQLLSTEKSVQTTTIGVLIGSSVISIIAIGLTAFFVFMYKKRQVPNRRENTNNSVYESSQNAQRNTSEADQHLYNEIQIIESDVENQKKKIDGSLNPYEDIWDVRSIKPDHVYQNIKISDKEEKKQQKEKAIYVNLELKPSTYT</sequence>
<dbReference type="EMBL" id="CACVKT020009033">
    <property type="protein sequence ID" value="CAC5419491.1"/>
    <property type="molecule type" value="Genomic_DNA"/>
</dbReference>
<keyword evidence="5" id="KW-0393">Immunoglobulin domain</keyword>
<dbReference type="SMART" id="SM00409">
    <property type="entry name" value="IG"/>
    <property type="match status" value="2"/>
</dbReference>
<dbReference type="OrthoDB" id="6158319at2759"/>
<evidence type="ECO:0000256" key="5">
    <source>
        <dbReference type="ARBA" id="ARBA00023319"/>
    </source>
</evidence>